<evidence type="ECO:0000313" key="3">
    <source>
        <dbReference type="Proteomes" id="UP000572051"/>
    </source>
</evidence>
<gene>
    <name evidence="2" type="ORF">HNR10_000982</name>
</gene>
<dbReference type="AlphaFoldDB" id="A0A7Z0EJE0"/>
<evidence type="ECO:0000256" key="1">
    <source>
        <dbReference type="SAM" id="Phobius"/>
    </source>
</evidence>
<feature type="transmembrane region" description="Helical" evidence="1">
    <location>
        <begin position="6"/>
        <end position="30"/>
    </location>
</feature>
<name>A0A7Z0EJE0_9ACTN</name>
<keyword evidence="1" id="KW-1133">Transmembrane helix</keyword>
<protein>
    <submittedName>
        <fullName evidence="2">Uncharacterized protein</fullName>
    </submittedName>
</protein>
<keyword evidence="1" id="KW-0472">Membrane</keyword>
<comment type="caution">
    <text evidence="2">The sequence shown here is derived from an EMBL/GenBank/DDBJ whole genome shotgun (WGS) entry which is preliminary data.</text>
</comment>
<keyword evidence="3" id="KW-1185">Reference proteome</keyword>
<sequence length="53" mass="5672">MSITVLLSALALVAVLALFAAIFIGGGVYVGRLRRKGTETVLADARKVRELRD</sequence>
<accession>A0A7Z0EJE0</accession>
<proteinExistence type="predicted"/>
<dbReference type="EMBL" id="JACCFS010000001">
    <property type="protein sequence ID" value="NYJ33101.1"/>
    <property type="molecule type" value="Genomic_DNA"/>
</dbReference>
<organism evidence="2 3">
    <name type="scientific">Nocardiopsis aegyptia</name>
    <dbReference type="NCBI Taxonomy" id="220378"/>
    <lineage>
        <taxon>Bacteria</taxon>
        <taxon>Bacillati</taxon>
        <taxon>Actinomycetota</taxon>
        <taxon>Actinomycetes</taxon>
        <taxon>Streptosporangiales</taxon>
        <taxon>Nocardiopsidaceae</taxon>
        <taxon>Nocardiopsis</taxon>
    </lineage>
</organism>
<keyword evidence="1" id="KW-0812">Transmembrane</keyword>
<evidence type="ECO:0000313" key="2">
    <source>
        <dbReference type="EMBL" id="NYJ33101.1"/>
    </source>
</evidence>
<dbReference type="Proteomes" id="UP000572051">
    <property type="component" value="Unassembled WGS sequence"/>
</dbReference>
<dbReference type="RefSeq" id="WP_179821142.1">
    <property type="nucleotide sequence ID" value="NZ_JACCFS010000001.1"/>
</dbReference>
<reference evidence="2 3" key="1">
    <citation type="submission" date="2020-07" db="EMBL/GenBank/DDBJ databases">
        <title>Sequencing the genomes of 1000 actinobacteria strains.</title>
        <authorList>
            <person name="Klenk H.-P."/>
        </authorList>
    </citation>
    <scope>NUCLEOTIDE SEQUENCE [LARGE SCALE GENOMIC DNA]</scope>
    <source>
        <strain evidence="2 3">DSM 44442</strain>
    </source>
</reference>